<organism evidence="1 2">
    <name type="scientific">Streptomyces badius</name>
    <dbReference type="NCBI Taxonomy" id="1941"/>
    <lineage>
        <taxon>Bacteria</taxon>
        <taxon>Bacillati</taxon>
        <taxon>Actinomycetota</taxon>
        <taxon>Actinomycetes</taxon>
        <taxon>Kitasatosporales</taxon>
        <taxon>Streptomycetaceae</taxon>
        <taxon>Streptomyces</taxon>
    </lineage>
</organism>
<evidence type="ECO:0000313" key="1">
    <source>
        <dbReference type="EMBL" id="GGS81490.1"/>
    </source>
</evidence>
<proteinExistence type="predicted"/>
<dbReference type="Proteomes" id="UP000659767">
    <property type="component" value="Unassembled WGS sequence"/>
</dbReference>
<accession>A0ABQ2TNU1</accession>
<dbReference type="EMBL" id="BMSZ01000029">
    <property type="protein sequence ID" value="GGS81490.1"/>
    <property type="molecule type" value="Genomic_DNA"/>
</dbReference>
<keyword evidence="2" id="KW-1185">Reference proteome</keyword>
<evidence type="ECO:0000313" key="2">
    <source>
        <dbReference type="Proteomes" id="UP000659767"/>
    </source>
</evidence>
<sequence>MDGHRCPGEDVTVSVLATVARFLARSAYEIPEKDLRIPLERITTAPPSGFVVSGFAVPPADRSAEDQHPA</sequence>
<reference evidence="2" key="1">
    <citation type="journal article" date="2019" name="Int. J. Syst. Evol. Microbiol.">
        <title>The Global Catalogue of Microorganisms (GCM) 10K type strain sequencing project: providing services to taxonomists for standard genome sequencing and annotation.</title>
        <authorList>
            <consortium name="The Broad Institute Genomics Platform"/>
            <consortium name="The Broad Institute Genome Sequencing Center for Infectious Disease"/>
            <person name="Wu L."/>
            <person name="Ma J."/>
        </authorList>
    </citation>
    <scope>NUCLEOTIDE SEQUENCE [LARGE SCALE GENOMIC DNA]</scope>
    <source>
        <strain evidence="2">JCM 4350</strain>
    </source>
</reference>
<evidence type="ECO:0008006" key="3">
    <source>
        <dbReference type="Google" id="ProtNLM"/>
    </source>
</evidence>
<comment type="caution">
    <text evidence="1">The sequence shown here is derived from an EMBL/GenBank/DDBJ whole genome shotgun (WGS) entry which is preliminary data.</text>
</comment>
<gene>
    <name evidence="1" type="ORF">GCM10010253_65190</name>
</gene>
<protein>
    <recommendedName>
        <fullName evidence="3">Cytochrome</fullName>
    </recommendedName>
</protein>
<name>A0ABQ2TNU1_STRBA</name>